<dbReference type="EMBL" id="JBHSDU010000015">
    <property type="protein sequence ID" value="MFC4313925.1"/>
    <property type="molecule type" value="Genomic_DNA"/>
</dbReference>
<organism evidence="1 2">
    <name type="scientific">Steroidobacter flavus</name>
    <dbReference type="NCBI Taxonomy" id="1842136"/>
    <lineage>
        <taxon>Bacteria</taxon>
        <taxon>Pseudomonadati</taxon>
        <taxon>Pseudomonadota</taxon>
        <taxon>Gammaproteobacteria</taxon>
        <taxon>Steroidobacterales</taxon>
        <taxon>Steroidobacteraceae</taxon>
        <taxon>Steroidobacter</taxon>
    </lineage>
</organism>
<evidence type="ECO:0008006" key="3">
    <source>
        <dbReference type="Google" id="ProtNLM"/>
    </source>
</evidence>
<evidence type="ECO:0000313" key="1">
    <source>
        <dbReference type="EMBL" id="MFC4313925.1"/>
    </source>
</evidence>
<dbReference type="Proteomes" id="UP001595904">
    <property type="component" value="Unassembled WGS sequence"/>
</dbReference>
<gene>
    <name evidence="1" type="ORF">ACFPN2_32930</name>
</gene>
<reference evidence="2" key="1">
    <citation type="journal article" date="2019" name="Int. J. Syst. Evol. Microbiol.">
        <title>The Global Catalogue of Microorganisms (GCM) 10K type strain sequencing project: providing services to taxonomists for standard genome sequencing and annotation.</title>
        <authorList>
            <consortium name="The Broad Institute Genomics Platform"/>
            <consortium name="The Broad Institute Genome Sequencing Center for Infectious Disease"/>
            <person name="Wu L."/>
            <person name="Ma J."/>
        </authorList>
    </citation>
    <scope>NUCLEOTIDE SEQUENCE [LARGE SCALE GENOMIC DNA]</scope>
    <source>
        <strain evidence="2">CGMCC 1.10759</strain>
    </source>
</reference>
<keyword evidence="2" id="KW-1185">Reference proteome</keyword>
<sequence>MLAAVVTLFAQVGLAQTLPPSAEVLLGKEYRGPNVPTPRDAEGKPLLTGYWKLLHETGKPDGNLGKDEPGFRLPYSARGEQVLRNNLTKVVDPEARCIITGIPRLLTSVLPFEILHTPKRLGTFHQLSWHRWVWLDGRKLEDDPDPEYLGNAVGHWEGDELVVESIGFQDSADGRVWLDDNGNPQSAKARVIERWSRPNFHHLNLSLTYIDTEYYSKPIHYRRSWVIGAPGEGLKEFSCEWNTPWVVTHLEPGPGVIGPNGNRGYGPNFQIVPDLPLGSVSSSRGTAYWLFRPNKPKPSDLPSPPSAAAR</sequence>
<protein>
    <recommendedName>
        <fullName evidence="3">AttH domain-containing protein</fullName>
    </recommendedName>
</protein>
<dbReference type="RefSeq" id="WP_380604683.1">
    <property type="nucleotide sequence ID" value="NZ_JBHSDU010000015.1"/>
</dbReference>
<proteinExistence type="predicted"/>
<evidence type="ECO:0000313" key="2">
    <source>
        <dbReference type="Proteomes" id="UP001595904"/>
    </source>
</evidence>
<comment type="caution">
    <text evidence="1">The sequence shown here is derived from an EMBL/GenBank/DDBJ whole genome shotgun (WGS) entry which is preliminary data.</text>
</comment>
<accession>A0ABV8T364</accession>
<name>A0ABV8T364_9GAMM</name>